<dbReference type="Pfam" id="PF08241">
    <property type="entry name" value="Methyltransf_11"/>
    <property type="match status" value="1"/>
</dbReference>
<dbReference type="Pfam" id="PF01694">
    <property type="entry name" value="Rhomboid"/>
    <property type="match status" value="1"/>
</dbReference>
<evidence type="ECO:0000256" key="6">
    <source>
        <dbReference type="SAM" id="MobiDB-lite"/>
    </source>
</evidence>
<keyword evidence="11" id="KW-1185">Reference proteome</keyword>
<protein>
    <recommendedName>
        <fullName evidence="12">Methyltransferase type 11 domain-containing protein</fullName>
    </recommendedName>
</protein>
<comment type="subcellular location">
    <subcellularLocation>
        <location evidence="1">Membrane</location>
        <topology evidence="1">Multi-pass membrane protein</topology>
    </subcellularLocation>
</comment>
<dbReference type="SUPFAM" id="SSF144091">
    <property type="entry name" value="Rhomboid-like"/>
    <property type="match status" value="1"/>
</dbReference>
<feature type="transmembrane region" description="Helical" evidence="7">
    <location>
        <begin position="636"/>
        <end position="656"/>
    </location>
</feature>
<dbReference type="Proteomes" id="UP001244341">
    <property type="component" value="Chromosome 1b"/>
</dbReference>
<evidence type="ECO:0000256" key="3">
    <source>
        <dbReference type="ARBA" id="ARBA00022692"/>
    </source>
</evidence>
<evidence type="ECO:0008006" key="12">
    <source>
        <dbReference type="Google" id="ProtNLM"/>
    </source>
</evidence>
<sequence length="662" mass="70766">MASRTVVARAQCGCGCAKLQNRRVWYDKMYARMISGSTAKYNMLLDGRKRQLLAPLLEDSSIRDVLEIGIGSGANLPYYAAARKDIRLTGVDPNAQMLPYLTASCQAAGFPEQQLAFSTGLAEALPLPDESQDVVISTLVLCSVDDQRAALAEVLRVLRPGGSFLFMEHVAAPLGSWPRSLQELVNPLWRRVADGCHVNRETWSIIRSAGFSSLDLTHFAATPSPLFTLIAPHIAGRGVNWPNRLRRHIARPPAPDMPARAKPDRAATTITSLDDLLGSRDEEPEDATELEGSSWRPFQLLRVPGWAWTEIQEPRVVPLASNALYYLLLLVYSSYYVVQLTDGQQAADDLLLRLTNDHAAVASGDSLRLFTAFFVSDSIQQLVIGLLGLATVSAELESLLGYSTFWAVWCVTVLAGSLADAALSGLPITAGPAPGVGGAAAALLAHHLHNWRVEQMLAQAKAGQVPQQMVQLEDAYNRQQRQLWAAEAAAAGASTTTSSSSSSSSASAQQQGGQQPNSRSEPAAVELIESELEGPLGLSVNIALPREGKAFITLGGAAVGVVSALQDAANSDTYTDWPALSVGFAVGAVLGWLACPVYSIELEPASSRTGSSSSSEEQADLLLPVLRDMRPPAERANAVVGTAAILFAVLGVWLISEGMFMD</sequence>
<evidence type="ECO:0000256" key="1">
    <source>
        <dbReference type="ARBA" id="ARBA00004141"/>
    </source>
</evidence>
<dbReference type="Gene3D" id="3.40.50.150">
    <property type="entry name" value="Vaccinia Virus protein VP39"/>
    <property type="match status" value="1"/>
</dbReference>
<dbReference type="InterPro" id="IPR013216">
    <property type="entry name" value="Methyltransf_11"/>
</dbReference>
<feature type="domain" description="Peptidase S54 rhomboid" evidence="8">
    <location>
        <begin position="366"/>
        <end position="452"/>
    </location>
</feature>
<proteinExistence type="inferred from homology"/>
<dbReference type="PANTHER" id="PTHR45036:SF1">
    <property type="entry name" value="METHYLTRANSFERASE LIKE 7A"/>
    <property type="match status" value="1"/>
</dbReference>
<evidence type="ECO:0000256" key="5">
    <source>
        <dbReference type="ARBA" id="ARBA00023136"/>
    </source>
</evidence>
<keyword evidence="3 7" id="KW-0812">Transmembrane</keyword>
<evidence type="ECO:0000256" key="2">
    <source>
        <dbReference type="ARBA" id="ARBA00009045"/>
    </source>
</evidence>
<dbReference type="InterPro" id="IPR022764">
    <property type="entry name" value="Peptidase_S54_rhomboid_dom"/>
</dbReference>
<evidence type="ECO:0000313" key="11">
    <source>
        <dbReference type="Proteomes" id="UP001244341"/>
    </source>
</evidence>
<evidence type="ECO:0000259" key="9">
    <source>
        <dbReference type="Pfam" id="PF08241"/>
    </source>
</evidence>
<keyword evidence="5 7" id="KW-0472">Membrane</keyword>
<gene>
    <name evidence="10" type="ORF">OEZ85_009164</name>
</gene>
<organism evidence="10 11">
    <name type="scientific">Tetradesmus obliquus</name>
    <name type="common">Green alga</name>
    <name type="synonym">Acutodesmus obliquus</name>
    <dbReference type="NCBI Taxonomy" id="3088"/>
    <lineage>
        <taxon>Eukaryota</taxon>
        <taxon>Viridiplantae</taxon>
        <taxon>Chlorophyta</taxon>
        <taxon>core chlorophytes</taxon>
        <taxon>Chlorophyceae</taxon>
        <taxon>CS clade</taxon>
        <taxon>Sphaeropleales</taxon>
        <taxon>Scenedesmaceae</taxon>
        <taxon>Tetradesmus</taxon>
    </lineage>
</organism>
<dbReference type="EMBL" id="CP126208">
    <property type="protein sequence ID" value="WIA09789.1"/>
    <property type="molecule type" value="Genomic_DNA"/>
</dbReference>
<accession>A0ABY8TKY9</accession>
<dbReference type="InterPro" id="IPR052356">
    <property type="entry name" value="Thiol_S-MT"/>
</dbReference>
<evidence type="ECO:0000256" key="4">
    <source>
        <dbReference type="ARBA" id="ARBA00022989"/>
    </source>
</evidence>
<dbReference type="PANTHER" id="PTHR45036">
    <property type="entry name" value="METHYLTRANSFERASE LIKE 7B"/>
    <property type="match status" value="1"/>
</dbReference>
<dbReference type="SUPFAM" id="SSF53335">
    <property type="entry name" value="S-adenosyl-L-methionine-dependent methyltransferases"/>
    <property type="match status" value="1"/>
</dbReference>
<evidence type="ECO:0000259" key="8">
    <source>
        <dbReference type="Pfam" id="PF01694"/>
    </source>
</evidence>
<feature type="compositionally biased region" description="Low complexity" evidence="6">
    <location>
        <begin position="495"/>
        <end position="515"/>
    </location>
</feature>
<dbReference type="InterPro" id="IPR035952">
    <property type="entry name" value="Rhomboid-like_sf"/>
</dbReference>
<feature type="domain" description="Methyltransferase type 11" evidence="9">
    <location>
        <begin position="66"/>
        <end position="166"/>
    </location>
</feature>
<dbReference type="InterPro" id="IPR029063">
    <property type="entry name" value="SAM-dependent_MTases_sf"/>
</dbReference>
<dbReference type="Gene3D" id="1.20.1540.10">
    <property type="entry name" value="Rhomboid-like"/>
    <property type="match status" value="1"/>
</dbReference>
<comment type="similarity">
    <text evidence="2">Belongs to the peptidase S54 family.</text>
</comment>
<evidence type="ECO:0000313" key="10">
    <source>
        <dbReference type="EMBL" id="WIA09789.1"/>
    </source>
</evidence>
<name>A0ABY8TKY9_TETOB</name>
<evidence type="ECO:0000256" key="7">
    <source>
        <dbReference type="SAM" id="Phobius"/>
    </source>
</evidence>
<dbReference type="CDD" id="cd02440">
    <property type="entry name" value="AdoMet_MTases"/>
    <property type="match status" value="1"/>
</dbReference>
<reference evidence="10 11" key="1">
    <citation type="submission" date="2023-05" db="EMBL/GenBank/DDBJ databases">
        <title>A 100% complete, gapless, phased diploid assembly of the Scenedesmus obliquus UTEX 3031 genome.</title>
        <authorList>
            <person name="Biondi T.C."/>
            <person name="Hanschen E.R."/>
            <person name="Kwon T."/>
            <person name="Eng W."/>
            <person name="Kruse C.P.S."/>
            <person name="Koehler S.I."/>
            <person name="Kunde Y."/>
            <person name="Gleasner C.D."/>
            <person name="You Mak K.T."/>
            <person name="Polle J."/>
            <person name="Hovde B.T."/>
            <person name="Starkenburg S.R."/>
        </authorList>
    </citation>
    <scope>NUCLEOTIDE SEQUENCE [LARGE SCALE GENOMIC DNA]</scope>
    <source>
        <strain evidence="10 11">DOE0152z</strain>
    </source>
</reference>
<feature type="region of interest" description="Disordered" evidence="6">
    <location>
        <begin position="495"/>
        <end position="523"/>
    </location>
</feature>
<keyword evidence="4 7" id="KW-1133">Transmembrane helix</keyword>